<accession>A0A8T1DZ25</accession>
<feature type="region of interest" description="Disordered" evidence="1">
    <location>
        <begin position="1"/>
        <end position="23"/>
    </location>
</feature>
<sequence>MSRPQKFPRVPVWPGAKRPRRTRLSPKLGSIRRFAQSVTSSAKTLMTSISPPRRSLSDSYKHNYLATLGEDTEEPACSLPRPIEPVDDHHPLVLAADHADEPMLTLEHRSKSESFICTAQGIVFEDNKSDYSSKLTNLMALAANANALGTQSNVLLAKKALRYRKAIGRRRKME</sequence>
<evidence type="ECO:0000313" key="2">
    <source>
        <dbReference type="EMBL" id="KAG2946970.1"/>
    </source>
</evidence>
<organism evidence="2 4">
    <name type="scientific">Phytophthora cactorum</name>
    <dbReference type="NCBI Taxonomy" id="29920"/>
    <lineage>
        <taxon>Eukaryota</taxon>
        <taxon>Sar</taxon>
        <taxon>Stramenopiles</taxon>
        <taxon>Oomycota</taxon>
        <taxon>Peronosporomycetes</taxon>
        <taxon>Peronosporales</taxon>
        <taxon>Peronosporaceae</taxon>
        <taxon>Phytophthora</taxon>
    </lineage>
</organism>
<evidence type="ECO:0000256" key="1">
    <source>
        <dbReference type="SAM" id="MobiDB-lite"/>
    </source>
</evidence>
<comment type="caution">
    <text evidence="2">The sequence shown here is derived from an EMBL/GenBank/DDBJ whole genome shotgun (WGS) entry which is preliminary data.</text>
</comment>
<dbReference type="AlphaFoldDB" id="A0A8T1DZ25"/>
<dbReference type="Proteomes" id="UP000736787">
    <property type="component" value="Unassembled WGS sequence"/>
</dbReference>
<dbReference type="Proteomes" id="UP000760860">
    <property type="component" value="Unassembled WGS sequence"/>
</dbReference>
<proteinExistence type="predicted"/>
<name>A0A8T1DZ25_9STRA</name>
<evidence type="ECO:0000313" key="3">
    <source>
        <dbReference type="EMBL" id="KAG3224351.1"/>
    </source>
</evidence>
<evidence type="ECO:0000313" key="4">
    <source>
        <dbReference type="Proteomes" id="UP000736787"/>
    </source>
</evidence>
<protein>
    <submittedName>
        <fullName evidence="2">Uncharacterized protein</fullName>
    </submittedName>
</protein>
<gene>
    <name evidence="2" type="ORF">PC117_g7199</name>
    <name evidence="3" type="ORF">PC129_g5019</name>
</gene>
<reference evidence="2" key="1">
    <citation type="submission" date="2018-10" db="EMBL/GenBank/DDBJ databases">
        <title>Effector identification in a new, highly contiguous assembly of the strawberry crown rot pathogen Phytophthora cactorum.</title>
        <authorList>
            <person name="Armitage A.D."/>
            <person name="Nellist C.F."/>
            <person name="Bates H."/>
            <person name="Vickerstaff R.J."/>
            <person name="Harrison R.J."/>
        </authorList>
    </citation>
    <scope>NUCLEOTIDE SEQUENCE</scope>
    <source>
        <strain evidence="2">4040</strain>
        <strain evidence="3">P421</strain>
    </source>
</reference>
<dbReference type="VEuPathDB" id="FungiDB:PC110_g8854"/>
<dbReference type="EMBL" id="RCMV01000115">
    <property type="protein sequence ID" value="KAG3224351.1"/>
    <property type="molecule type" value="Genomic_DNA"/>
</dbReference>
<dbReference type="EMBL" id="RCMK01000144">
    <property type="protein sequence ID" value="KAG2946970.1"/>
    <property type="molecule type" value="Genomic_DNA"/>
</dbReference>